<protein>
    <recommendedName>
        <fullName evidence="1">Heterokaryon incompatibility domain-containing protein</fullName>
    </recommendedName>
</protein>
<proteinExistence type="predicted"/>
<sequence>MLPNYRSLQWNHYAARAQMTTNVSDPELSSDGKPQIQLFESALSEEYTCLSYTWGQENDGGGPFPILINGKTFPIRRNLKIFLHIAMRKYPKQRIWIDAICIDQGNNAEKSDQVSRMGEIYSLAVRVYAWLGEASRETDLVFAVLQQFRDRKREEACPTSFDAAEQLSIYQQLFRDIYQEEAGSLPDQCEWHDKTLHKEFNWLRPLYERCYWQRVWIVQELVLAKTVIVHCGDKSIDFDDIYGLSPDWGSFEQEFDMTGYNTVKQHTKGWRTIRTIHGHRSRRKIVEWKMDGEALYSMNIKMSEKGDVAVLDEVIRIYAKHHECSCLKDKIYGFRELISRWKEELVVDYKKSDLEVFLDVARLGLFDSKQYGGQYIACCLWEAMKLGNSEDFSDCIRQHLPELDV</sequence>
<dbReference type="OrthoDB" id="3553147at2759"/>
<evidence type="ECO:0000259" key="1">
    <source>
        <dbReference type="Pfam" id="PF06985"/>
    </source>
</evidence>
<dbReference type="PANTHER" id="PTHR24148:SF73">
    <property type="entry name" value="HET DOMAIN PROTEIN (AFU_ORTHOLOGUE AFUA_8G01020)"/>
    <property type="match status" value="1"/>
</dbReference>
<dbReference type="Pfam" id="PF06985">
    <property type="entry name" value="HET"/>
    <property type="match status" value="1"/>
</dbReference>
<feature type="domain" description="Heterokaryon incompatibility" evidence="1">
    <location>
        <begin position="47"/>
        <end position="220"/>
    </location>
</feature>
<evidence type="ECO:0000313" key="2">
    <source>
        <dbReference type="EMBL" id="CAI6342359.1"/>
    </source>
</evidence>
<gene>
    <name evidence="2" type="ORF">PDIGIT_LOCUS15565</name>
</gene>
<dbReference type="AlphaFoldDB" id="A0A9W4UVR0"/>
<accession>A0A9W4UVR0</accession>
<dbReference type="PANTHER" id="PTHR24148">
    <property type="entry name" value="ANKYRIN REPEAT DOMAIN-CONTAINING PROTEIN 39 HOMOLOG-RELATED"/>
    <property type="match status" value="1"/>
</dbReference>
<evidence type="ECO:0000313" key="3">
    <source>
        <dbReference type="Proteomes" id="UP001152607"/>
    </source>
</evidence>
<dbReference type="Proteomes" id="UP001152607">
    <property type="component" value="Unassembled WGS sequence"/>
</dbReference>
<dbReference type="InterPro" id="IPR052895">
    <property type="entry name" value="HetReg/Transcr_Mod"/>
</dbReference>
<dbReference type="InterPro" id="IPR010730">
    <property type="entry name" value="HET"/>
</dbReference>
<comment type="caution">
    <text evidence="2">The sequence shown here is derived from an EMBL/GenBank/DDBJ whole genome shotgun (WGS) entry which is preliminary data.</text>
</comment>
<dbReference type="EMBL" id="CAOQHR010000013">
    <property type="protein sequence ID" value="CAI6342359.1"/>
    <property type="molecule type" value="Genomic_DNA"/>
</dbReference>
<name>A0A9W4UVR0_9PLEO</name>
<reference evidence="2" key="1">
    <citation type="submission" date="2023-01" db="EMBL/GenBank/DDBJ databases">
        <authorList>
            <person name="Van Ghelder C."/>
            <person name="Rancurel C."/>
        </authorList>
    </citation>
    <scope>NUCLEOTIDE SEQUENCE</scope>
    <source>
        <strain evidence="2">CNCM I-4278</strain>
    </source>
</reference>
<keyword evidence="3" id="KW-1185">Reference proteome</keyword>
<organism evidence="2 3">
    <name type="scientific">Periconia digitata</name>
    <dbReference type="NCBI Taxonomy" id="1303443"/>
    <lineage>
        <taxon>Eukaryota</taxon>
        <taxon>Fungi</taxon>
        <taxon>Dikarya</taxon>
        <taxon>Ascomycota</taxon>
        <taxon>Pezizomycotina</taxon>
        <taxon>Dothideomycetes</taxon>
        <taxon>Pleosporomycetidae</taxon>
        <taxon>Pleosporales</taxon>
        <taxon>Massarineae</taxon>
        <taxon>Periconiaceae</taxon>
        <taxon>Periconia</taxon>
    </lineage>
</organism>